<sequence>MTSEAFDGYVAGQAEAVRRLSDEGDLAVLDARRPVVLTGIGTSLHACRIAAAWTRMLSGGRVRAHAVDAHDLALSEEITSQDQIVVVSHRGTKQRPNEVLARAAAAGARTVAISGEGALPEAETVIPTVPQEKASTHTISYLASLTVLARLIRGMLGTDAEPLRHALTTVPDALLRTLELPLNQAAVDALVENHPAPAFIAGTGLDQITAQEAALKLKEGTYRWVEGLHTEFALHGTPAVYSDRTTAYLLRPANEDGGRTEELAALLDRIGATVLFAGERGSDATLTFEPVPLHVRPFVTILPFQRLVSAAAAARGASPDLTHMEAEPWYTAMRELQL</sequence>
<dbReference type="GO" id="GO:0097367">
    <property type="term" value="F:carbohydrate derivative binding"/>
    <property type="evidence" value="ECO:0007669"/>
    <property type="project" value="InterPro"/>
</dbReference>
<evidence type="ECO:0000256" key="1">
    <source>
        <dbReference type="ARBA" id="ARBA00001031"/>
    </source>
</evidence>
<dbReference type="InterPro" id="IPR046348">
    <property type="entry name" value="SIS_dom_sf"/>
</dbReference>
<evidence type="ECO:0000259" key="4">
    <source>
        <dbReference type="PROSITE" id="PS51464"/>
    </source>
</evidence>
<name>A0A1H0QSH5_9ACTN</name>
<accession>A0A1H0QSH5</accession>
<protein>
    <recommendedName>
        <fullName evidence="3">Glutamine--fructose-6-phosphate aminotransferase [isomerizing]</fullName>
        <ecNumber evidence="2">2.6.1.16</ecNumber>
    </recommendedName>
</protein>
<organism evidence="5 6">
    <name type="scientific">Actinopolyspora xinjiangensis</name>
    <dbReference type="NCBI Taxonomy" id="405564"/>
    <lineage>
        <taxon>Bacteria</taxon>
        <taxon>Bacillati</taxon>
        <taxon>Actinomycetota</taxon>
        <taxon>Actinomycetes</taxon>
        <taxon>Actinopolysporales</taxon>
        <taxon>Actinopolysporaceae</taxon>
        <taxon>Actinopolyspora</taxon>
    </lineage>
</organism>
<dbReference type="GO" id="GO:0004360">
    <property type="term" value="F:glutamine-fructose-6-phosphate transaminase (isomerizing) activity"/>
    <property type="evidence" value="ECO:0007669"/>
    <property type="project" value="UniProtKB-EC"/>
</dbReference>
<dbReference type="GO" id="GO:0006487">
    <property type="term" value="P:protein N-linked glycosylation"/>
    <property type="evidence" value="ECO:0007669"/>
    <property type="project" value="TreeGrafter"/>
</dbReference>
<evidence type="ECO:0000256" key="2">
    <source>
        <dbReference type="ARBA" id="ARBA00012916"/>
    </source>
</evidence>
<dbReference type="SUPFAM" id="SSF53697">
    <property type="entry name" value="SIS domain"/>
    <property type="match status" value="1"/>
</dbReference>
<proteinExistence type="predicted"/>
<feature type="domain" description="SIS" evidence="4">
    <location>
        <begin position="186"/>
        <end position="322"/>
    </location>
</feature>
<comment type="catalytic activity">
    <reaction evidence="1">
        <text>D-fructose 6-phosphate + L-glutamine = D-glucosamine 6-phosphate + L-glutamate</text>
        <dbReference type="Rhea" id="RHEA:13237"/>
        <dbReference type="ChEBI" id="CHEBI:29985"/>
        <dbReference type="ChEBI" id="CHEBI:58359"/>
        <dbReference type="ChEBI" id="CHEBI:58725"/>
        <dbReference type="ChEBI" id="CHEBI:61527"/>
        <dbReference type="EC" id="2.6.1.16"/>
    </reaction>
</comment>
<evidence type="ECO:0000313" key="6">
    <source>
        <dbReference type="Proteomes" id="UP000199497"/>
    </source>
</evidence>
<dbReference type="PANTHER" id="PTHR10937:SF0">
    <property type="entry name" value="GLUTAMINE--FRUCTOSE-6-PHOSPHATE TRANSAMINASE (ISOMERIZING)"/>
    <property type="match status" value="1"/>
</dbReference>
<feature type="domain" description="SIS" evidence="4">
    <location>
        <begin position="24"/>
        <end position="161"/>
    </location>
</feature>
<dbReference type="STRING" id="405564.SAMN04487905_102376"/>
<dbReference type="Proteomes" id="UP000199497">
    <property type="component" value="Unassembled WGS sequence"/>
</dbReference>
<reference evidence="6" key="1">
    <citation type="submission" date="2016-10" db="EMBL/GenBank/DDBJ databases">
        <authorList>
            <person name="Varghese N."/>
            <person name="Submissions S."/>
        </authorList>
    </citation>
    <scope>NUCLEOTIDE SEQUENCE [LARGE SCALE GENOMIC DNA]</scope>
    <source>
        <strain evidence="6">DSM 46732</strain>
    </source>
</reference>
<dbReference type="PANTHER" id="PTHR10937">
    <property type="entry name" value="GLUCOSAMINE--FRUCTOSE-6-PHOSPHATE AMINOTRANSFERASE, ISOMERIZING"/>
    <property type="match status" value="1"/>
</dbReference>
<dbReference type="Pfam" id="PF01380">
    <property type="entry name" value="SIS"/>
    <property type="match status" value="1"/>
</dbReference>
<dbReference type="EMBL" id="FNJR01000002">
    <property type="protein sequence ID" value="SDP20311.1"/>
    <property type="molecule type" value="Genomic_DNA"/>
</dbReference>
<dbReference type="AlphaFoldDB" id="A0A1H0QSH5"/>
<keyword evidence="5" id="KW-0032">Aminotransferase</keyword>
<keyword evidence="6" id="KW-1185">Reference proteome</keyword>
<evidence type="ECO:0000313" key="5">
    <source>
        <dbReference type="EMBL" id="SDP20311.1"/>
    </source>
</evidence>
<dbReference type="GO" id="GO:0006047">
    <property type="term" value="P:UDP-N-acetylglucosamine metabolic process"/>
    <property type="evidence" value="ECO:0007669"/>
    <property type="project" value="TreeGrafter"/>
</dbReference>
<dbReference type="InterPro" id="IPR001347">
    <property type="entry name" value="SIS_dom"/>
</dbReference>
<evidence type="ECO:0000256" key="3">
    <source>
        <dbReference type="ARBA" id="ARBA00016090"/>
    </source>
</evidence>
<dbReference type="GO" id="GO:0006002">
    <property type="term" value="P:fructose 6-phosphate metabolic process"/>
    <property type="evidence" value="ECO:0007669"/>
    <property type="project" value="TreeGrafter"/>
</dbReference>
<dbReference type="PROSITE" id="PS51464">
    <property type="entry name" value="SIS"/>
    <property type="match status" value="2"/>
</dbReference>
<dbReference type="EC" id="2.6.1.16" evidence="2"/>
<dbReference type="RefSeq" id="WP_170837319.1">
    <property type="nucleotide sequence ID" value="NZ_FNJR01000002.1"/>
</dbReference>
<gene>
    <name evidence="5" type="ORF">SAMN04487905_102376</name>
</gene>
<keyword evidence="5" id="KW-0808">Transferase</keyword>
<dbReference type="Gene3D" id="3.40.50.10490">
    <property type="entry name" value="Glucose-6-phosphate isomerase like protein, domain 1"/>
    <property type="match status" value="2"/>
</dbReference>